<proteinExistence type="predicted"/>
<evidence type="ECO:0000313" key="2">
    <source>
        <dbReference type="EMBL" id="CAB4155887.1"/>
    </source>
</evidence>
<accession>A0A6J5NAW0</accession>
<dbReference type="EMBL" id="LR796634">
    <property type="protein sequence ID" value="CAB4155887.1"/>
    <property type="molecule type" value="Genomic_DNA"/>
</dbReference>
<organism evidence="2">
    <name type="scientific">uncultured Caudovirales phage</name>
    <dbReference type="NCBI Taxonomy" id="2100421"/>
    <lineage>
        <taxon>Viruses</taxon>
        <taxon>Duplodnaviria</taxon>
        <taxon>Heunggongvirae</taxon>
        <taxon>Uroviricota</taxon>
        <taxon>Caudoviricetes</taxon>
        <taxon>Peduoviridae</taxon>
        <taxon>Maltschvirus</taxon>
        <taxon>Maltschvirus maltsch</taxon>
    </lineage>
</organism>
<evidence type="ECO:0000313" key="1">
    <source>
        <dbReference type="EMBL" id="CAB4144949.1"/>
    </source>
</evidence>
<dbReference type="EMBL" id="LR796441">
    <property type="protein sequence ID" value="CAB4144949.1"/>
    <property type="molecule type" value="Genomic_DNA"/>
</dbReference>
<gene>
    <name evidence="1" type="ORF">UFOVP467_9</name>
    <name evidence="2" type="ORF">UFOVP657_25</name>
</gene>
<protein>
    <submittedName>
        <fullName evidence="2">Uncharacterized protein</fullName>
    </submittedName>
</protein>
<reference evidence="2" key="1">
    <citation type="submission" date="2020-04" db="EMBL/GenBank/DDBJ databases">
        <authorList>
            <person name="Chiriac C."/>
            <person name="Salcher M."/>
            <person name="Ghai R."/>
            <person name="Kavagutti S V."/>
        </authorList>
    </citation>
    <scope>NUCLEOTIDE SEQUENCE</scope>
</reference>
<sequence length="297" mass="33505">MTAKEYLNKFGLDANPALFTNVHNGKHMKPKYNSYCMYTGWSQLDPRHNIIAVMSNCQTNNEDYNIKTGDMLQTYIIMRDVHPQEAIDTGLDRCICGRCPHMKGWKKHIVNGKVKMVRTCYVNIGKGVAAIYESWHRGNIPLVSSDVAASIQVVAGKETRIGSYGDPVAVPFPIWGDLLRHSLGHRGYTHQWRSWIAEPFKGILQASCDSYLDQIDAERAGWGTFTVLPEHDYVNRRHIAYSKGMKQCPSDPFINEMRTYRNMLPMHTTCVSCPASLQCDGDSHVVIRAHGSAAAWV</sequence>
<name>A0A6J5NAW0_9CAUD</name>